<feature type="compositionally biased region" description="Low complexity" evidence="1">
    <location>
        <begin position="183"/>
        <end position="196"/>
    </location>
</feature>
<feature type="compositionally biased region" description="Polar residues" evidence="1">
    <location>
        <begin position="172"/>
        <end position="182"/>
    </location>
</feature>
<dbReference type="EMBL" id="JARAKH010000043">
    <property type="protein sequence ID" value="KAK8379323.1"/>
    <property type="molecule type" value="Genomic_DNA"/>
</dbReference>
<dbReference type="Proteomes" id="UP001487740">
    <property type="component" value="Unassembled WGS sequence"/>
</dbReference>
<protein>
    <submittedName>
        <fullName evidence="2">Uncharacterized protein</fullName>
    </submittedName>
</protein>
<dbReference type="AlphaFoldDB" id="A0AAW0SW72"/>
<evidence type="ECO:0000313" key="2">
    <source>
        <dbReference type="EMBL" id="KAK8379323.1"/>
    </source>
</evidence>
<gene>
    <name evidence="2" type="ORF">O3P69_019309</name>
</gene>
<evidence type="ECO:0000313" key="3">
    <source>
        <dbReference type="Proteomes" id="UP001487740"/>
    </source>
</evidence>
<keyword evidence="3" id="KW-1185">Reference proteome</keyword>
<name>A0AAW0SW72_SCYPA</name>
<sequence>MDSGGSTRPPPRSSSAPPRPRPMPESPGGAEEGQVARGWVRHVIGNGPHRNMVIGDGEVGPEYLHHLQSDLAQLRQHPFPEIRDIRIVDGSNGPRLDMPLTGCRDSMDCHHRFANYLGLLQPSAIVIISQCGGRLSDRSSILAGVPHTPATLCPRPPTPRRSGARRPLTALHSLSQPLTASHSPSQPLTDPPQTLTDPHRPSQTPTDPHRPPQTPTDPHRPPTDPSQTPTSPPQTPYKPPQTKREREREFHNLI</sequence>
<evidence type="ECO:0000256" key="1">
    <source>
        <dbReference type="SAM" id="MobiDB-lite"/>
    </source>
</evidence>
<proteinExistence type="predicted"/>
<feature type="compositionally biased region" description="Pro residues" evidence="1">
    <location>
        <begin position="8"/>
        <end position="25"/>
    </location>
</feature>
<feature type="region of interest" description="Disordered" evidence="1">
    <location>
        <begin position="1"/>
        <end position="33"/>
    </location>
</feature>
<feature type="region of interest" description="Disordered" evidence="1">
    <location>
        <begin position="145"/>
        <end position="254"/>
    </location>
</feature>
<organism evidence="2 3">
    <name type="scientific">Scylla paramamosain</name>
    <name type="common">Mud crab</name>
    <dbReference type="NCBI Taxonomy" id="85552"/>
    <lineage>
        <taxon>Eukaryota</taxon>
        <taxon>Metazoa</taxon>
        <taxon>Ecdysozoa</taxon>
        <taxon>Arthropoda</taxon>
        <taxon>Crustacea</taxon>
        <taxon>Multicrustacea</taxon>
        <taxon>Malacostraca</taxon>
        <taxon>Eumalacostraca</taxon>
        <taxon>Eucarida</taxon>
        <taxon>Decapoda</taxon>
        <taxon>Pleocyemata</taxon>
        <taxon>Brachyura</taxon>
        <taxon>Eubrachyura</taxon>
        <taxon>Portunoidea</taxon>
        <taxon>Portunidae</taxon>
        <taxon>Portuninae</taxon>
        <taxon>Scylla</taxon>
    </lineage>
</organism>
<comment type="caution">
    <text evidence="2">The sequence shown here is derived from an EMBL/GenBank/DDBJ whole genome shotgun (WGS) entry which is preliminary data.</text>
</comment>
<accession>A0AAW0SW72</accession>
<reference evidence="2 3" key="1">
    <citation type="submission" date="2023-03" db="EMBL/GenBank/DDBJ databases">
        <title>High-quality genome of Scylla paramamosain provides insights in environmental adaptation.</title>
        <authorList>
            <person name="Zhang L."/>
        </authorList>
    </citation>
    <scope>NUCLEOTIDE SEQUENCE [LARGE SCALE GENOMIC DNA]</scope>
    <source>
        <strain evidence="2">LZ_2023a</strain>
        <tissue evidence="2">Muscle</tissue>
    </source>
</reference>
<feature type="compositionally biased region" description="Basic and acidic residues" evidence="1">
    <location>
        <begin position="242"/>
        <end position="254"/>
    </location>
</feature>
<feature type="compositionally biased region" description="Pro residues" evidence="1">
    <location>
        <begin position="230"/>
        <end position="239"/>
    </location>
</feature>